<reference evidence="2" key="1">
    <citation type="submission" date="2018-05" db="EMBL/GenBank/DDBJ databases">
        <authorList>
            <person name="Pedro S.L.S."/>
            <person name="Freitas R.C."/>
            <person name="Barreto A.S."/>
            <person name="Lima A.O.S."/>
        </authorList>
    </citation>
    <scope>NUCLEOTIDE SEQUENCE</scope>
    <source>
        <strain evidence="2">BP203</strain>
        <tissue evidence="2">Muscle</tissue>
    </source>
</reference>
<proteinExistence type="predicted"/>
<evidence type="ECO:0000313" key="2">
    <source>
        <dbReference type="EMBL" id="NIG59385.1"/>
    </source>
</evidence>
<feature type="compositionally biased region" description="Basic residues" evidence="1">
    <location>
        <begin position="10"/>
        <end position="20"/>
    </location>
</feature>
<evidence type="ECO:0000256" key="1">
    <source>
        <dbReference type="SAM" id="MobiDB-lite"/>
    </source>
</evidence>
<dbReference type="EMBL" id="PGGH01102376">
    <property type="protein sequence ID" value="NIG59385.1"/>
    <property type="molecule type" value="Genomic_DNA"/>
</dbReference>
<organism evidence="2 3">
    <name type="scientific">Pontoporia blainvillei</name>
    <name type="common">Franciscana</name>
    <name type="synonym">Delphinus blainvillei</name>
    <dbReference type="NCBI Taxonomy" id="48723"/>
    <lineage>
        <taxon>Eukaryota</taxon>
        <taxon>Metazoa</taxon>
        <taxon>Chordata</taxon>
        <taxon>Craniata</taxon>
        <taxon>Vertebrata</taxon>
        <taxon>Euteleostomi</taxon>
        <taxon>Mammalia</taxon>
        <taxon>Eutheria</taxon>
        <taxon>Laurasiatheria</taxon>
        <taxon>Artiodactyla</taxon>
        <taxon>Whippomorpha</taxon>
        <taxon>Cetacea</taxon>
        <taxon>Odontoceti</taxon>
        <taxon>Pontoporiidae</taxon>
        <taxon>Pontoporia</taxon>
    </lineage>
</organism>
<protein>
    <submittedName>
        <fullName evidence="2">Zinc finger protein</fullName>
    </submittedName>
</protein>
<sequence length="219" mass="23136">MRITAASATRGRRVHRVRTPPRREQAAPAQFEPANPGPGRIRWRGRWVGRPERAGRVRILGRKVGELRSVAETTRKDEAGSSCRPGPRGEQSQDAPRRTGPVPGLHSPAATAAGADSLPERFGPFVSPPVGPEIESTPRRQSARLPASANGAGRSADSRGEGAVFSGHCPSPKEKPEGGGQKGCPKFLKPCPSGERGLLFVAVHGLLIAVASLVVEHGL</sequence>
<accession>A0ABX0S7Y4</accession>
<feature type="region of interest" description="Disordered" evidence="1">
    <location>
        <begin position="70"/>
        <end position="183"/>
    </location>
</feature>
<dbReference type="Proteomes" id="UP001165941">
    <property type="component" value="Unassembled WGS sequence"/>
</dbReference>
<evidence type="ECO:0000313" key="3">
    <source>
        <dbReference type="Proteomes" id="UP001165941"/>
    </source>
</evidence>
<keyword evidence="3" id="KW-1185">Reference proteome</keyword>
<feature type="region of interest" description="Disordered" evidence="1">
    <location>
        <begin position="1"/>
        <end position="46"/>
    </location>
</feature>
<name>A0ABX0S7Y4_PONBL</name>
<gene>
    <name evidence="2" type="ORF">BU61_6708</name>
</gene>
<comment type="caution">
    <text evidence="2">The sequence shown here is derived from an EMBL/GenBank/DDBJ whole genome shotgun (WGS) entry which is preliminary data.</text>
</comment>